<dbReference type="GO" id="GO:0003677">
    <property type="term" value="F:DNA binding"/>
    <property type="evidence" value="ECO:0007669"/>
    <property type="project" value="UniProtKB-KW"/>
</dbReference>
<dbReference type="PANTHER" id="PTHR30136">
    <property type="entry name" value="HELIX-TURN-HELIX TRANSCRIPTIONAL REGULATOR, ICLR FAMILY"/>
    <property type="match status" value="1"/>
</dbReference>
<dbReference type="OrthoDB" id="4924204at2"/>
<dbReference type="Proteomes" id="UP000256709">
    <property type="component" value="Unassembled WGS sequence"/>
</dbReference>
<feature type="domain" description="HTH iclR-type" evidence="4">
    <location>
        <begin position="11"/>
        <end position="77"/>
    </location>
</feature>
<dbReference type="GO" id="GO:0045892">
    <property type="term" value="P:negative regulation of DNA-templated transcription"/>
    <property type="evidence" value="ECO:0007669"/>
    <property type="project" value="TreeGrafter"/>
</dbReference>
<comment type="caution">
    <text evidence="6">The sequence shown here is derived from an EMBL/GenBank/DDBJ whole genome shotgun (WGS) entry which is preliminary data.</text>
</comment>
<sequence length="295" mass="31298">MDAVPTPRRNSAGLRRDLELLEVLGSPEAEESGGLGVVRLAELVGRDKGQVSRTLATLADAGLVARDPATLTYGLGYQLYALAARTLESRLVRQAVPFLRRVVAATHETAHLCVLRGDSVLTLSSQLSEHAFRGIAWEGVSVAAWMTSAGRVLISDWSDADIRGWYDRHGNDRAVTGPVAPVVAPLSGLPPEPAAEGGIPLITDFESLLTEIGHIRRRGYASVDEEFEMGVVGVSAPVFDFRGNIVAAINVSAPKARLGRHLDAAGRLVSEIAEQLSAELGAAPRRGSRVSGTAE</sequence>
<reference evidence="6 7" key="1">
    <citation type="submission" date="2017-04" db="EMBL/GenBank/DDBJ databases">
        <title>Comparative genome analysis of Subtercola boreus.</title>
        <authorList>
            <person name="Cho Y.-J."/>
            <person name="Cho A."/>
            <person name="Kim O.-S."/>
            <person name="Lee J.-I."/>
        </authorList>
    </citation>
    <scope>NUCLEOTIDE SEQUENCE [LARGE SCALE GENOMIC DNA]</scope>
    <source>
        <strain evidence="6 7">P27444</strain>
    </source>
</reference>
<name>A0A3E0VCF0_9MICO</name>
<accession>A0A3E0VCF0</accession>
<evidence type="ECO:0000256" key="3">
    <source>
        <dbReference type="ARBA" id="ARBA00023163"/>
    </source>
</evidence>
<keyword evidence="3" id="KW-0804">Transcription</keyword>
<evidence type="ECO:0000256" key="2">
    <source>
        <dbReference type="ARBA" id="ARBA00023125"/>
    </source>
</evidence>
<dbReference type="SUPFAM" id="SSF46785">
    <property type="entry name" value="Winged helix' DNA-binding domain"/>
    <property type="match status" value="1"/>
</dbReference>
<protein>
    <submittedName>
        <fullName evidence="6">IclR family transcriptional regulator</fullName>
    </submittedName>
</protein>
<keyword evidence="1" id="KW-0805">Transcription regulation</keyword>
<dbReference type="PROSITE" id="PS51077">
    <property type="entry name" value="HTH_ICLR"/>
    <property type="match status" value="1"/>
</dbReference>
<dbReference type="RefSeq" id="WP_116284104.1">
    <property type="nucleotide sequence ID" value="NZ_NBXA01000026.1"/>
</dbReference>
<proteinExistence type="predicted"/>
<evidence type="ECO:0000313" key="7">
    <source>
        <dbReference type="Proteomes" id="UP000256709"/>
    </source>
</evidence>
<dbReference type="InterPro" id="IPR014757">
    <property type="entry name" value="Tscrpt_reg_IclR_C"/>
</dbReference>
<dbReference type="SUPFAM" id="SSF55781">
    <property type="entry name" value="GAF domain-like"/>
    <property type="match status" value="1"/>
</dbReference>
<dbReference type="InterPro" id="IPR005471">
    <property type="entry name" value="Tscrpt_reg_IclR_N"/>
</dbReference>
<dbReference type="InterPro" id="IPR029016">
    <property type="entry name" value="GAF-like_dom_sf"/>
</dbReference>
<dbReference type="Pfam" id="PF01614">
    <property type="entry name" value="IclR_C"/>
    <property type="match status" value="2"/>
</dbReference>
<dbReference type="InterPro" id="IPR036390">
    <property type="entry name" value="WH_DNA-bd_sf"/>
</dbReference>
<dbReference type="Pfam" id="PF09339">
    <property type="entry name" value="HTH_IclR"/>
    <property type="match status" value="1"/>
</dbReference>
<dbReference type="Gene3D" id="1.10.10.10">
    <property type="entry name" value="Winged helix-like DNA-binding domain superfamily/Winged helix DNA-binding domain"/>
    <property type="match status" value="1"/>
</dbReference>
<dbReference type="InterPro" id="IPR036388">
    <property type="entry name" value="WH-like_DNA-bd_sf"/>
</dbReference>
<dbReference type="PANTHER" id="PTHR30136:SF24">
    <property type="entry name" value="HTH-TYPE TRANSCRIPTIONAL REPRESSOR ALLR"/>
    <property type="match status" value="1"/>
</dbReference>
<evidence type="ECO:0000259" key="4">
    <source>
        <dbReference type="PROSITE" id="PS51077"/>
    </source>
</evidence>
<evidence type="ECO:0000256" key="1">
    <source>
        <dbReference type="ARBA" id="ARBA00023015"/>
    </source>
</evidence>
<organism evidence="6 7">
    <name type="scientific">Subtercola boreus</name>
    <dbReference type="NCBI Taxonomy" id="120213"/>
    <lineage>
        <taxon>Bacteria</taxon>
        <taxon>Bacillati</taxon>
        <taxon>Actinomycetota</taxon>
        <taxon>Actinomycetes</taxon>
        <taxon>Micrococcales</taxon>
        <taxon>Microbacteriaceae</taxon>
        <taxon>Subtercola</taxon>
    </lineage>
</organism>
<dbReference type="AlphaFoldDB" id="A0A3E0VCF0"/>
<dbReference type="Gene3D" id="3.30.450.40">
    <property type="match status" value="1"/>
</dbReference>
<dbReference type="GO" id="GO:0003700">
    <property type="term" value="F:DNA-binding transcription factor activity"/>
    <property type="evidence" value="ECO:0007669"/>
    <property type="project" value="TreeGrafter"/>
</dbReference>
<evidence type="ECO:0000259" key="5">
    <source>
        <dbReference type="PROSITE" id="PS51078"/>
    </source>
</evidence>
<keyword evidence="2" id="KW-0238">DNA-binding</keyword>
<dbReference type="SMART" id="SM00346">
    <property type="entry name" value="HTH_ICLR"/>
    <property type="match status" value="1"/>
</dbReference>
<dbReference type="EMBL" id="NBXA01000026">
    <property type="protein sequence ID" value="RFA07566.1"/>
    <property type="molecule type" value="Genomic_DNA"/>
</dbReference>
<feature type="domain" description="IclR-ED" evidence="5">
    <location>
        <begin position="78"/>
        <end position="282"/>
    </location>
</feature>
<dbReference type="PROSITE" id="PS51078">
    <property type="entry name" value="ICLR_ED"/>
    <property type="match status" value="1"/>
</dbReference>
<evidence type="ECO:0000313" key="6">
    <source>
        <dbReference type="EMBL" id="RFA07566.1"/>
    </source>
</evidence>
<gene>
    <name evidence="6" type="ORF">B7R21_15360</name>
</gene>
<dbReference type="InterPro" id="IPR050707">
    <property type="entry name" value="HTH_MetabolicPath_Reg"/>
</dbReference>